<evidence type="ECO:0000313" key="3">
    <source>
        <dbReference type="EMBL" id="TVU25380.1"/>
    </source>
</evidence>
<feature type="domain" description="PB1-like" evidence="1">
    <location>
        <begin position="96"/>
        <end position="183"/>
    </location>
</feature>
<organism evidence="2 4">
    <name type="scientific">Eragrostis curvula</name>
    <name type="common">weeping love grass</name>
    <dbReference type="NCBI Taxonomy" id="38414"/>
    <lineage>
        <taxon>Eukaryota</taxon>
        <taxon>Viridiplantae</taxon>
        <taxon>Streptophyta</taxon>
        <taxon>Embryophyta</taxon>
        <taxon>Tracheophyta</taxon>
        <taxon>Spermatophyta</taxon>
        <taxon>Magnoliopsida</taxon>
        <taxon>Liliopsida</taxon>
        <taxon>Poales</taxon>
        <taxon>Poaceae</taxon>
        <taxon>PACMAD clade</taxon>
        <taxon>Chloridoideae</taxon>
        <taxon>Eragrostideae</taxon>
        <taxon>Eragrostidinae</taxon>
        <taxon>Eragrostis</taxon>
    </lineage>
</organism>
<dbReference type="OrthoDB" id="691381at2759"/>
<evidence type="ECO:0000313" key="4">
    <source>
        <dbReference type="Proteomes" id="UP000324897"/>
    </source>
</evidence>
<comment type="caution">
    <text evidence="2">The sequence shown here is derived from an EMBL/GenBank/DDBJ whole genome shotgun (WGS) entry which is preliminary data.</text>
</comment>
<dbReference type="InterPro" id="IPR058594">
    <property type="entry name" value="PB1-like_dom_pln"/>
</dbReference>
<gene>
    <name evidence="3" type="ORF">EJB05_27874</name>
    <name evidence="2" type="ORF">EJB05_52797</name>
</gene>
<proteinExistence type="predicted"/>
<dbReference type="Pfam" id="PF26130">
    <property type="entry name" value="PB1-like"/>
    <property type="match status" value="1"/>
</dbReference>
<reference evidence="2 4" key="1">
    <citation type="journal article" date="2019" name="Sci. Rep.">
        <title>A high-quality genome of Eragrostis curvula grass provides insights into Poaceae evolution and supports new strategies to enhance forage quality.</title>
        <authorList>
            <person name="Carballo J."/>
            <person name="Santos B.A.C.M."/>
            <person name="Zappacosta D."/>
            <person name="Garbus I."/>
            <person name="Selva J.P."/>
            <person name="Gallo C.A."/>
            <person name="Diaz A."/>
            <person name="Albertini E."/>
            <person name="Caccamo M."/>
            <person name="Echenique V."/>
        </authorList>
    </citation>
    <scope>NUCLEOTIDE SEQUENCE [LARGE SCALE GENOMIC DNA]</scope>
    <source>
        <strain evidence="4">cv. Victoria</strain>
        <tissue evidence="2">Leaf</tissue>
    </source>
</reference>
<protein>
    <recommendedName>
        <fullName evidence="1">PB1-like domain-containing protein</fullName>
    </recommendedName>
</protein>
<keyword evidence="4" id="KW-1185">Reference proteome</keyword>
<sequence length="251" mass="28225">MIVPAVPRIGEDEPPPSWDPMVVQMLRVANACIRHDEAQTQRRVTEEEVEAEKVVSEKERRLAAIAKRKQEKEEKKTRKPNVESMMERAMDPFEVIPVRFHFGGEIDYDGYSLNYNGGRTEMCHIDRDKLSLPELKGYLGDHVAINSEDNVEFYWLFPGADMNSGLRKLGSDKDCMSMSQCITEGVVAEVFADIYKLQGGDIVMCSAGEASATIKVLESSGSQKAPVKKKATGKKSSTQLFHFRFLPSEIF</sequence>
<dbReference type="AlphaFoldDB" id="A0A5J9SS45"/>
<evidence type="ECO:0000313" key="2">
    <source>
        <dbReference type="EMBL" id="TVU01737.1"/>
    </source>
</evidence>
<dbReference type="EMBL" id="RWGY01000392">
    <property type="protein sequence ID" value="TVU01737.1"/>
    <property type="molecule type" value="Genomic_DNA"/>
</dbReference>
<name>A0A5J9SS45_9POAL</name>
<accession>A0A5J9SS45</accession>
<feature type="non-terminal residue" evidence="2">
    <location>
        <position position="1"/>
    </location>
</feature>
<dbReference type="Proteomes" id="UP000324897">
    <property type="component" value="Chromosome 2"/>
</dbReference>
<evidence type="ECO:0000259" key="1">
    <source>
        <dbReference type="Pfam" id="PF26130"/>
    </source>
</evidence>
<dbReference type="Gramene" id="TVU01737">
    <property type="protein sequence ID" value="TVU01737"/>
    <property type="gene ID" value="EJB05_52797"/>
</dbReference>
<dbReference type="Gramene" id="TVU25380">
    <property type="protein sequence ID" value="TVU25380"/>
    <property type="gene ID" value="EJB05_27874"/>
</dbReference>
<dbReference type="EMBL" id="RWGY01000013">
    <property type="protein sequence ID" value="TVU25380.1"/>
    <property type="molecule type" value="Genomic_DNA"/>
</dbReference>